<gene>
    <name evidence="2" type="ORF">C1704_03705</name>
</gene>
<dbReference type="OrthoDB" id="570299at2"/>
<dbReference type="SUPFAM" id="SSF103642">
    <property type="entry name" value="Sec-C motif"/>
    <property type="match status" value="1"/>
</dbReference>
<dbReference type="InterPro" id="IPR036255">
    <property type="entry name" value="YgfB-like_sf"/>
</dbReference>
<dbReference type="PANTHER" id="PTHR33747">
    <property type="entry name" value="UPF0225 PROTEIN SCO1677"/>
    <property type="match status" value="1"/>
</dbReference>
<dbReference type="NCBIfam" id="TIGR02292">
    <property type="entry name" value="ygfB_yecA"/>
    <property type="match status" value="1"/>
</dbReference>
<dbReference type="Proteomes" id="UP000238605">
    <property type="component" value="Unassembled WGS sequence"/>
</dbReference>
<evidence type="ECO:0000313" key="2">
    <source>
        <dbReference type="EMBL" id="PPE67283.1"/>
    </source>
</evidence>
<dbReference type="SUPFAM" id="SSF101327">
    <property type="entry name" value="YgfB-like"/>
    <property type="match status" value="1"/>
</dbReference>
<reference evidence="2 3" key="1">
    <citation type="submission" date="2018-02" db="EMBL/GenBank/DDBJ databases">
        <title>Reclassifiation of [Polyangium] brachysporum DSM 7029 as Guopingzhaonella breviflexa gen. nov., sp. nov., a member of the family Comamonadaceae.</title>
        <authorList>
            <person name="Tang B."/>
        </authorList>
    </citation>
    <scope>NUCLEOTIDE SEQUENCE [LARGE SCALE GENOMIC DNA]</scope>
    <source>
        <strain evidence="2 3">BCRC 80649</strain>
    </source>
</reference>
<evidence type="ECO:0000256" key="1">
    <source>
        <dbReference type="SAM" id="MobiDB-lite"/>
    </source>
</evidence>
<dbReference type="AlphaFoldDB" id="A0A2S5SWZ0"/>
<dbReference type="RefSeq" id="WP_104301121.1">
    <property type="nucleotide sequence ID" value="NZ_PSNX01000003.1"/>
</dbReference>
<dbReference type="EMBL" id="PSNX01000003">
    <property type="protein sequence ID" value="PPE67283.1"/>
    <property type="molecule type" value="Genomic_DNA"/>
</dbReference>
<protein>
    <submittedName>
        <fullName evidence="2">Zinc chelation protein SecC</fullName>
    </submittedName>
</protein>
<dbReference type="PANTHER" id="PTHR33747:SF1">
    <property type="entry name" value="ADENYLATE CYCLASE-ASSOCIATED CAP C-TERMINAL DOMAIN-CONTAINING PROTEIN"/>
    <property type="match status" value="1"/>
</dbReference>
<name>A0A2S5SWZ0_9BURK</name>
<dbReference type="Pfam" id="PF02810">
    <property type="entry name" value="SEC-C"/>
    <property type="match status" value="1"/>
</dbReference>
<dbReference type="Pfam" id="PF03695">
    <property type="entry name" value="UPF0149"/>
    <property type="match status" value="1"/>
</dbReference>
<accession>A0A2S5SWZ0</accession>
<evidence type="ECO:0000313" key="3">
    <source>
        <dbReference type="Proteomes" id="UP000238605"/>
    </source>
</evidence>
<feature type="region of interest" description="Disordered" evidence="1">
    <location>
        <begin position="214"/>
        <end position="249"/>
    </location>
</feature>
<dbReference type="InterPro" id="IPR011978">
    <property type="entry name" value="YgfB-like"/>
</dbReference>
<proteinExistence type="predicted"/>
<organism evidence="2 3">
    <name type="scientific">Caldimonas caldifontis</name>
    <dbReference type="NCBI Taxonomy" id="1452508"/>
    <lineage>
        <taxon>Bacteria</taxon>
        <taxon>Pseudomonadati</taxon>
        <taxon>Pseudomonadota</taxon>
        <taxon>Betaproteobacteria</taxon>
        <taxon>Burkholderiales</taxon>
        <taxon>Sphaerotilaceae</taxon>
        <taxon>Caldimonas</taxon>
    </lineage>
</organism>
<comment type="caution">
    <text evidence="2">The sequence shown here is derived from an EMBL/GenBank/DDBJ whole genome shotgun (WGS) entry which is preliminary data.</text>
</comment>
<dbReference type="Gene3D" id="3.10.450.50">
    <property type="match status" value="1"/>
</dbReference>
<sequence>MAAPSAPLTEADLDRLEQLLSSMAERDEAVPDLEQLDGFLTALACGPRRMTLEDALPALLGETPAFADLAQRQAFLDLAGRRASEVLRAIDAPVQRLDDERALSPLLTDWEAVREHTPQAERGAPEDWPRLGAVWAGGFLQCVDAFEDDWLLEADDPGNEFVDGCLQLFEILASDEAEMPPEARAMTPDERLADALWAAYDLRDFWRERASRQPVATVRKAAEPGRNDPCPCGSGKKYKKCHGAPGAAA</sequence>
<dbReference type="InterPro" id="IPR004027">
    <property type="entry name" value="SEC_C_motif"/>
</dbReference>
<keyword evidence="3" id="KW-1185">Reference proteome</keyword>